<dbReference type="RefSeq" id="WP_066713675.1">
    <property type="nucleotide sequence ID" value="NZ_CP118869.1"/>
</dbReference>
<dbReference type="InterPro" id="IPR051531">
    <property type="entry name" value="N-acetyltransferase"/>
</dbReference>
<evidence type="ECO:0000313" key="2">
    <source>
        <dbReference type="EMBL" id="KXB41650.1"/>
    </source>
</evidence>
<sequence length="188" mass="21572">MPNRHGTKAIKTERLLLRPFRLTDSKAMYTNWASDDKVTKYVTWPTYKSVADADTYLQCIVSHYSEADFYNWGICLKEEPDLVIGNISVNKQFYEIKAADIGYVLSRKYWNQGYMTEAVKAVINYLFTSENFNRIQASHAANNPGSGKVMQKSSMQYEGCLRQAVKNNTGICDKKVYAILADEYKQNK</sequence>
<keyword evidence="3" id="KW-1185">Reference proteome</keyword>
<dbReference type="GO" id="GO:0016747">
    <property type="term" value="F:acyltransferase activity, transferring groups other than amino-acyl groups"/>
    <property type="evidence" value="ECO:0007669"/>
    <property type="project" value="InterPro"/>
</dbReference>
<feature type="domain" description="N-acetyltransferase" evidence="1">
    <location>
        <begin position="14"/>
        <end position="155"/>
    </location>
</feature>
<protein>
    <submittedName>
        <fullName evidence="2">Toxin-antitoxin system, toxin component, GNAT domain protein</fullName>
    </submittedName>
</protein>
<dbReference type="EMBL" id="LSCV01000011">
    <property type="protein sequence ID" value="KXB41650.1"/>
    <property type="molecule type" value="Genomic_DNA"/>
</dbReference>
<reference evidence="3" key="1">
    <citation type="submission" date="2016-01" db="EMBL/GenBank/DDBJ databases">
        <authorList>
            <person name="Mitreva M."/>
            <person name="Pepin K.H."/>
            <person name="Mihindukulasuriya K.A."/>
            <person name="Fulton R."/>
            <person name="Fronick C."/>
            <person name="O'Laughlin M."/>
            <person name="Miner T."/>
            <person name="Herter B."/>
            <person name="Rosa B.A."/>
            <person name="Cordes M."/>
            <person name="Tomlinson C."/>
            <person name="Wollam A."/>
            <person name="Palsikar V.B."/>
            <person name="Mardis E.R."/>
            <person name="Wilson R.K."/>
        </authorList>
    </citation>
    <scope>NUCLEOTIDE SEQUENCE [LARGE SCALE GENOMIC DNA]</scope>
    <source>
        <strain evidence="3">KA00274</strain>
    </source>
</reference>
<dbReference type="InterPro" id="IPR016181">
    <property type="entry name" value="Acyl_CoA_acyltransferase"/>
</dbReference>
<name>A0A133YEL7_9FIRM</name>
<dbReference type="STRING" id="1497955.HMPREF1872_00601"/>
<dbReference type="Proteomes" id="UP000070080">
    <property type="component" value="Unassembled WGS sequence"/>
</dbReference>
<dbReference type="SUPFAM" id="SSF55729">
    <property type="entry name" value="Acyl-CoA N-acyltransferases (Nat)"/>
    <property type="match status" value="1"/>
</dbReference>
<dbReference type="PANTHER" id="PTHR43792:SF1">
    <property type="entry name" value="N-ACETYLTRANSFERASE DOMAIN-CONTAINING PROTEIN"/>
    <property type="match status" value="1"/>
</dbReference>
<dbReference type="Gene3D" id="3.40.630.30">
    <property type="match status" value="1"/>
</dbReference>
<accession>A0A133YEL7</accession>
<dbReference type="InterPro" id="IPR000182">
    <property type="entry name" value="GNAT_dom"/>
</dbReference>
<proteinExistence type="predicted"/>
<dbReference type="AlphaFoldDB" id="A0A133YEL7"/>
<dbReference type="OrthoDB" id="9785602at2"/>
<dbReference type="PANTHER" id="PTHR43792">
    <property type="entry name" value="GNAT FAMILY, PUTATIVE (AFU_ORTHOLOGUE AFUA_3G00765)-RELATED-RELATED"/>
    <property type="match status" value="1"/>
</dbReference>
<evidence type="ECO:0000259" key="1">
    <source>
        <dbReference type="Pfam" id="PF13302"/>
    </source>
</evidence>
<gene>
    <name evidence="2" type="ORF">HMPREF1872_00601</name>
</gene>
<evidence type="ECO:0000313" key="3">
    <source>
        <dbReference type="Proteomes" id="UP000070080"/>
    </source>
</evidence>
<organism evidence="2 3">
    <name type="scientific">Amygdalobacter nucleatus</name>
    <dbReference type="NCBI Taxonomy" id="3029274"/>
    <lineage>
        <taxon>Bacteria</taxon>
        <taxon>Bacillati</taxon>
        <taxon>Bacillota</taxon>
        <taxon>Clostridia</taxon>
        <taxon>Eubacteriales</taxon>
        <taxon>Oscillospiraceae</taxon>
        <taxon>Amygdalobacter</taxon>
    </lineage>
</organism>
<dbReference type="Pfam" id="PF13302">
    <property type="entry name" value="Acetyltransf_3"/>
    <property type="match status" value="1"/>
</dbReference>
<comment type="caution">
    <text evidence="2">The sequence shown here is derived from an EMBL/GenBank/DDBJ whole genome shotgun (WGS) entry which is preliminary data.</text>
</comment>